<sequence length="380" mass="41622">MSLNDIYGDGDDLSAIIDDPDALLAWFEKASTTAASRRAQIQAASREVRDEFDAELGFPGCDISINQNAIGGITRSARLDSRADLSEAQWEQLGAFMAAHDITGLNTTFIPRTDLDFLQHVPFITALNFAERATSIEGLHCLSDQLQWLAWSTQRKHSLSVLRRFPHLRVLAIGRGKDFDVLAELRELRWISVNNTAMPTLDILTGLPNIQRVTLGSGKPPDLSALATLPQLQFLDIGQWRQLTDTDLAVLSDCTGLRALELSGLPNITALPDLSRLTHLQVVAIESMKSLVDISGLAAAPNLTWLWAYSKAFTNQSFAPFLGHPTLTSLTPGESTAVYTAVAEQFPNPPFPGKRYDSAYINYRAALYHHTGGLPSAHTS</sequence>
<proteinExistence type="predicted"/>
<dbReference type="InterPro" id="IPR032675">
    <property type="entry name" value="LRR_dom_sf"/>
</dbReference>
<dbReference type="AlphaFoldDB" id="A0A117IB70"/>
<dbReference type="EMBL" id="BCSY01000074">
    <property type="protein sequence ID" value="GAS97487.1"/>
    <property type="molecule type" value="Genomic_DNA"/>
</dbReference>
<reference evidence="2" key="2">
    <citation type="submission" date="2016-02" db="EMBL/GenBank/DDBJ databases">
        <title>Draft genome sequence of five rapidly growing Mycobacterium species.</title>
        <authorList>
            <person name="Katahira K."/>
            <person name="Gotou Y."/>
            <person name="Iida K."/>
            <person name="Ogura Y."/>
            <person name="Hayashi T."/>
        </authorList>
    </citation>
    <scope>NUCLEOTIDE SEQUENCE [LARGE SCALE GENOMIC DNA]</scope>
    <source>
        <strain evidence="2">JCM15298</strain>
    </source>
</reference>
<dbReference type="RefSeq" id="WP_062658376.1">
    <property type="nucleotide sequence ID" value="NZ_BCSY01000074.1"/>
</dbReference>
<evidence type="ECO:0000313" key="2">
    <source>
        <dbReference type="Proteomes" id="UP000069443"/>
    </source>
</evidence>
<accession>A0A117IB70</accession>
<comment type="caution">
    <text evidence="1">The sequence shown here is derived from an EMBL/GenBank/DDBJ whole genome shotgun (WGS) entry which is preliminary data.</text>
</comment>
<keyword evidence="2" id="KW-1185">Reference proteome</keyword>
<evidence type="ECO:0000313" key="1">
    <source>
        <dbReference type="EMBL" id="GAS97487.1"/>
    </source>
</evidence>
<dbReference type="SUPFAM" id="SSF52058">
    <property type="entry name" value="L domain-like"/>
    <property type="match status" value="1"/>
</dbReference>
<dbReference type="OrthoDB" id="4637122at2"/>
<name>A0A117IB70_MYCCR</name>
<evidence type="ECO:0008006" key="3">
    <source>
        <dbReference type="Google" id="ProtNLM"/>
    </source>
</evidence>
<protein>
    <recommendedName>
        <fullName evidence="3">Internalin-A</fullName>
    </recommendedName>
</protein>
<dbReference type="STRING" id="228230.RMCC_4453"/>
<organism evidence="1 2">
    <name type="scientific">Mycolicibacterium canariasense</name>
    <name type="common">Mycobacterium canariasense</name>
    <dbReference type="NCBI Taxonomy" id="228230"/>
    <lineage>
        <taxon>Bacteria</taxon>
        <taxon>Bacillati</taxon>
        <taxon>Actinomycetota</taxon>
        <taxon>Actinomycetes</taxon>
        <taxon>Mycobacteriales</taxon>
        <taxon>Mycobacteriaceae</taxon>
        <taxon>Mycolicibacterium</taxon>
    </lineage>
</organism>
<dbReference type="Gene3D" id="3.80.10.10">
    <property type="entry name" value="Ribonuclease Inhibitor"/>
    <property type="match status" value="1"/>
</dbReference>
<reference evidence="2" key="1">
    <citation type="journal article" date="2016" name="Genome Announc.">
        <title>Draft Genome Sequences of Five Rapidly Growing Mycobacterium Species, M. thermoresistibile, M. fortuitum subsp. acetamidolyticum, M. canariasense, M. brisbanense, and M. novocastrense.</title>
        <authorList>
            <person name="Katahira K."/>
            <person name="Ogura Y."/>
            <person name="Gotoh Y."/>
            <person name="Hayashi T."/>
        </authorList>
    </citation>
    <scope>NUCLEOTIDE SEQUENCE [LARGE SCALE GENOMIC DNA]</scope>
    <source>
        <strain evidence="2">JCM15298</strain>
    </source>
</reference>
<gene>
    <name evidence="1" type="ORF">RMCC_4453</name>
</gene>
<dbReference type="Proteomes" id="UP000069443">
    <property type="component" value="Unassembled WGS sequence"/>
</dbReference>